<evidence type="ECO:0000313" key="2">
    <source>
        <dbReference type="Proteomes" id="UP000276133"/>
    </source>
</evidence>
<dbReference type="EMBL" id="REGN01008840">
    <property type="protein sequence ID" value="RNA02559.1"/>
    <property type="molecule type" value="Genomic_DNA"/>
</dbReference>
<accession>A0A3M7PUD8</accession>
<reference evidence="1 2" key="1">
    <citation type="journal article" date="2018" name="Sci. Rep.">
        <title>Genomic signatures of local adaptation to the degree of environmental predictability in rotifers.</title>
        <authorList>
            <person name="Franch-Gras L."/>
            <person name="Hahn C."/>
            <person name="Garcia-Roger E.M."/>
            <person name="Carmona M.J."/>
            <person name="Serra M."/>
            <person name="Gomez A."/>
        </authorList>
    </citation>
    <scope>NUCLEOTIDE SEQUENCE [LARGE SCALE GENOMIC DNA]</scope>
    <source>
        <strain evidence="1">HYR1</strain>
    </source>
</reference>
<gene>
    <name evidence="1" type="ORF">BpHYR1_031224</name>
</gene>
<feature type="non-terminal residue" evidence="1">
    <location>
        <position position="1"/>
    </location>
</feature>
<comment type="caution">
    <text evidence="1">The sequence shown here is derived from an EMBL/GenBank/DDBJ whole genome shotgun (WGS) entry which is preliminary data.</text>
</comment>
<dbReference type="Proteomes" id="UP000276133">
    <property type="component" value="Unassembled WGS sequence"/>
</dbReference>
<name>A0A3M7PUD8_BRAPC</name>
<dbReference type="AlphaFoldDB" id="A0A3M7PUD8"/>
<proteinExistence type="predicted"/>
<sequence>NILLYFYDSLFYRKFTHIFGIHFWNNHCLIQRNDFMCYLTTDGLSIAVELLIPSIRALARYRYTNK</sequence>
<evidence type="ECO:0000313" key="1">
    <source>
        <dbReference type="EMBL" id="RNA02559.1"/>
    </source>
</evidence>
<organism evidence="1 2">
    <name type="scientific">Brachionus plicatilis</name>
    <name type="common">Marine rotifer</name>
    <name type="synonym">Brachionus muelleri</name>
    <dbReference type="NCBI Taxonomy" id="10195"/>
    <lineage>
        <taxon>Eukaryota</taxon>
        <taxon>Metazoa</taxon>
        <taxon>Spiralia</taxon>
        <taxon>Gnathifera</taxon>
        <taxon>Rotifera</taxon>
        <taxon>Eurotatoria</taxon>
        <taxon>Monogononta</taxon>
        <taxon>Pseudotrocha</taxon>
        <taxon>Ploima</taxon>
        <taxon>Brachionidae</taxon>
        <taxon>Brachionus</taxon>
    </lineage>
</organism>
<keyword evidence="2" id="KW-1185">Reference proteome</keyword>
<protein>
    <submittedName>
        <fullName evidence="1">Uncharacterized protein</fullName>
    </submittedName>
</protein>